<sequence length="258" mass="28760">MTENTATDVQAVFEKQLAAVTAGDLESIIAHYTADAVLVRADRSFVGADGIREAFSGYLALRPRLVEMVEYAEHGDTICYRAVMEVAGERKETVGTMVMKDGGIWRQTASFRPEPTVDATPLEIYRAWNDCLLAGDIAGATRLIDADRWTEKCLGLTGWLTDFQVALTHYARNMVEPWENLEMSEEEVVEGRDAVTIRFRVEATHIGEFMGVPATGRRVSFDAIRIVHVRDGKVTGQWAQLDLWGLHRQLTDGRPTAL</sequence>
<proteinExistence type="predicted"/>
<dbReference type="EMBL" id="CP115450">
    <property type="protein sequence ID" value="WBP85130.1"/>
    <property type="molecule type" value="Genomic_DNA"/>
</dbReference>
<dbReference type="Pfam" id="PF07366">
    <property type="entry name" value="SnoaL"/>
    <property type="match status" value="1"/>
</dbReference>
<name>A0ABY7PXP2_9ACTN</name>
<dbReference type="InterPro" id="IPR037401">
    <property type="entry name" value="SnoaL-like"/>
</dbReference>
<dbReference type="PANTHER" id="PTHR38436">
    <property type="entry name" value="POLYKETIDE CYCLASE SNOAL-LIKE DOMAIN"/>
    <property type="match status" value="1"/>
</dbReference>
<feature type="domain" description="SnoaL-like" evidence="1">
    <location>
        <begin position="14"/>
        <end position="104"/>
    </location>
</feature>
<dbReference type="Proteomes" id="UP001212821">
    <property type="component" value="Chromosome"/>
</dbReference>
<organism evidence="2 3">
    <name type="scientific">Kitasatospora cathayae</name>
    <dbReference type="NCBI Taxonomy" id="3004092"/>
    <lineage>
        <taxon>Bacteria</taxon>
        <taxon>Bacillati</taxon>
        <taxon>Actinomycetota</taxon>
        <taxon>Actinomycetes</taxon>
        <taxon>Kitasatosporales</taxon>
        <taxon>Streptomycetaceae</taxon>
        <taxon>Kitasatospora</taxon>
    </lineage>
</organism>
<dbReference type="PANTHER" id="PTHR38436:SF1">
    <property type="entry name" value="ESTER CYCLASE"/>
    <property type="match status" value="1"/>
</dbReference>
<dbReference type="InterPro" id="IPR009959">
    <property type="entry name" value="Cyclase_SnoaL-like"/>
</dbReference>
<protein>
    <submittedName>
        <fullName evidence="2">Nuclear transport factor 2 family protein</fullName>
    </submittedName>
</protein>
<dbReference type="RefSeq" id="WP_270140869.1">
    <property type="nucleotide sequence ID" value="NZ_CP115450.1"/>
</dbReference>
<evidence type="ECO:0000313" key="2">
    <source>
        <dbReference type="EMBL" id="WBP85130.1"/>
    </source>
</evidence>
<reference evidence="3" key="1">
    <citation type="submission" date="2022-12" db="EMBL/GenBank/DDBJ databases">
        <authorList>
            <person name="Mo P."/>
        </authorList>
    </citation>
    <scope>NUCLEOTIDE SEQUENCE [LARGE SCALE GENOMIC DNA]</scope>
    <source>
        <strain evidence="3">HUAS 3-15</strain>
    </source>
</reference>
<gene>
    <name evidence="2" type="ORF">O1G21_04195</name>
</gene>
<dbReference type="Gene3D" id="3.10.450.50">
    <property type="match status" value="2"/>
</dbReference>
<dbReference type="Pfam" id="PF12680">
    <property type="entry name" value="SnoaL_2"/>
    <property type="match status" value="1"/>
</dbReference>
<evidence type="ECO:0000259" key="1">
    <source>
        <dbReference type="Pfam" id="PF12680"/>
    </source>
</evidence>
<evidence type="ECO:0000313" key="3">
    <source>
        <dbReference type="Proteomes" id="UP001212821"/>
    </source>
</evidence>
<accession>A0ABY7PXP2</accession>
<dbReference type="SUPFAM" id="SSF54427">
    <property type="entry name" value="NTF2-like"/>
    <property type="match status" value="2"/>
</dbReference>
<dbReference type="InterPro" id="IPR032710">
    <property type="entry name" value="NTF2-like_dom_sf"/>
</dbReference>
<keyword evidence="3" id="KW-1185">Reference proteome</keyword>